<evidence type="ECO:0000256" key="4">
    <source>
        <dbReference type="ARBA" id="ARBA00022553"/>
    </source>
</evidence>
<dbReference type="PRINTS" id="PR00344">
    <property type="entry name" value="BCTRLSENSOR"/>
</dbReference>
<evidence type="ECO:0000313" key="14">
    <source>
        <dbReference type="EMBL" id="VVD88647.1"/>
    </source>
</evidence>
<dbReference type="InterPro" id="IPR013727">
    <property type="entry name" value="2CSK_N"/>
</dbReference>
<dbReference type="SUPFAM" id="SSF55874">
    <property type="entry name" value="ATPase domain of HSP90 chaperone/DNA topoisomerase II/histidine kinase"/>
    <property type="match status" value="1"/>
</dbReference>
<proteinExistence type="predicted"/>
<dbReference type="GO" id="GO:0005886">
    <property type="term" value="C:plasma membrane"/>
    <property type="evidence" value="ECO:0007669"/>
    <property type="project" value="TreeGrafter"/>
</dbReference>
<evidence type="ECO:0000256" key="5">
    <source>
        <dbReference type="ARBA" id="ARBA00022679"/>
    </source>
</evidence>
<feature type="domain" description="Histidine kinase" evidence="12">
    <location>
        <begin position="285"/>
        <end position="507"/>
    </location>
</feature>
<dbReference type="InterPro" id="IPR005467">
    <property type="entry name" value="His_kinase_dom"/>
</dbReference>
<evidence type="ECO:0000259" key="12">
    <source>
        <dbReference type="PROSITE" id="PS50109"/>
    </source>
</evidence>
<dbReference type="InterPro" id="IPR050428">
    <property type="entry name" value="TCS_sensor_his_kinase"/>
</dbReference>
<dbReference type="AlphaFoldDB" id="A0A5E4TL98"/>
<evidence type="ECO:0000313" key="15">
    <source>
        <dbReference type="Proteomes" id="UP000414233"/>
    </source>
</evidence>
<dbReference type="InterPro" id="IPR036097">
    <property type="entry name" value="HisK_dim/P_sf"/>
</dbReference>
<keyword evidence="4" id="KW-0597">Phosphoprotein</keyword>
<keyword evidence="8 11" id="KW-1133">Transmembrane helix</keyword>
<keyword evidence="15" id="KW-1185">Reference proteome</keyword>
<dbReference type="SMART" id="SM00388">
    <property type="entry name" value="HisKA"/>
    <property type="match status" value="1"/>
</dbReference>
<dbReference type="InterPro" id="IPR036890">
    <property type="entry name" value="HATPase_C_sf"/>
</dbReference>
<dbReference type="Pfam" id="PF08521">
    <property type="entry name" value="2CSK_N"/>
    <property type="match status" value="1"/>
</dbReference>
<dbReference type="PANTHER" id="PTHR45436">
    <property type="entry name" value="SENSOR HISTIDINE KINASE YKOH"/>
    <property type="match status" value="1"/>
</dbReference>
<evidence type="ECO:0000256" key="9">
    <source>
        <dbReference type="ARBA" id="ARBA00023012"/>
    </source>
</evidence>
<reference evidence="14 15" key="1">
    <citation type="submission" date="2019-08" db="EMBL/GenBank/DDBJ databases">
        <authorList>
            <person name="Peeters C."/>
        </authorList>
    </citation>
    <scope>NUCLEOTIDE SEQUENCE [LARGE SCALE GENOMIC DNA]</scope>
    <source>
        <strain evidence="14 15">LMG 30175</strain>
    </source>
</reference>
<dbReference type="InterPro" id="IPR004358">
    <property type="entry name" value="Sig_transdc_His_kin-like_C"/>
</dbReference>
<feature type="transmembrane region" description="Helical" evidence="11">
    <location>
        <begin position="47"/>
        <end position="70"/>
    </location>
</feature>
<name>A0A5E4TL98_9BURK</name>
<dbReference type="CDD" id="cd00075">
    <property type="entry name" value="HATPase"/>
    <property type="match status" value="1"/>
</dbReference>
<dbReference type="InterPro" id="IPR003660">
    <property type="entry name" value="HAMP_dom"/>
</dbReference>
<sequence>MPPHHDPLPPGSTDPFDPFSDPFAKPGFAAPAEREIEMPPRSLFGEILDWMLAPLLLLWPMSIAVTYLVAKSIANGPFDRTLETNTYVLAQQVHLDRGQVTLSLPMPARDLLRADATDNIYYQVLGAKDELVGGTSELPLPHEDDRPQPGVVQFRDEMLGGNDIRIAYTYVDLPRLAPSGGTALVQVAETLDKRSQLANEIIKGVILPQFVILPLAIVLVWFGLTRGLAPLHALQEHIRARRPDDLSPLEARQAPPEIAPLVNSLNELLGRLEQNMKLQQRFIADAAHQLKTPLAGLRTQAELALRQTSPDELRRSLSQIAASSEQAARLVNQLLALARTENSANDAAAFTPFNLSTLARSALQDWVQAALTKGIDLGYEEPPFPVHFSGQSLMVRELLNNLIDNAIRYTPFGGKVTVRLRLEPSDGFVHVEVEDTGPGIPAAERHRVFERFYRILGSDSDGSGLGLAIVREIVQIHRGEVQVLDHVDAQQPEATGTLFRVTLPLTPAIGKPNF</sequence>
<keyword evidence="10 11" id="KW-0472">Membrane</keyword>
<keyword evidence="9" id="KW-0902">Two-component regulatory system</keyword>
<evidence type="ECO:0000256" key="1">
    <source>
        <dbReference type="ARBA" id="ARBA00000085"/>
    </source>
</evidence>
<evidence type="ECO:0000256" key="6">
    <source>
        <dbReference type="ARBA" id="ARBA00022692"/>
    </source>
</evidence>
<comment type="catalytic activity">
    <reaction evidence="1">
        <text>ATP + protein L-histidine = ADP + protein N-phospho-L-histidine.</text>
        <dbReference type="EC" id="2.7.13.3"/>
    </reaction>
</comment>
<evidence type="ECO:0000256" key="11">
    <source>
        <dbReference type="SAM" id="Phobius"/>
    </source>
</evidence>
<organism evidence="14 15">
    <name type="scientific">Pandoraea terrae</name>
    <dbReference type="NCBI Taxonomy" id="1537710"/>
    <lineage>
        <taxon>Bacteria</taxon>
        <taxon>Pseudomonadati</taxon>
        <taxon>Pseudomonadota</taxon>
        <taxon>Betaproteobacteria</taxon>
        <taxon>Burkholderiales</taxon>
        <taxon>Burkholderiaceae</taxon>
        <taxon>Pandoraea</taxon>
    </lineage>
</organism>
<dbReference type="Gene3D" id="3.30.565.10">
    <property type="entry name" value="Histidine kinase-like ATPase, C-terminal domain"/>
    <property type="match status" value="1"/>
</dbReference>
<keyword evidence="7" id="KW-0418">Kinase</keyword>
<evidence type="ECO:0000256" key="8">
    <source>
        <dbReference type="ARBA" id="ARBA00022989"/>
    </source>
</evidence>
<dbReference type="CDD" id="cd00082">
    <property type="entry name" value="HisKA"/>
    <property type="match status" value="1"/>
</dbReference>
<dbReference type="Pfam" id="PF02518">
    <property type="entry name" value="HATPase_c"/>
    <property type="match status" value="1"/>
</dbReference>
<dbReference type="SUPFAM" id="SSF47384">
    <property type="entry name" value="Homodimeric domain of signal transducing histidine kinase"/>
    <property type="match status" value="1"/>
</dbReference>
<dbReference type="PANTHER" id="PTHR45436:SF1">
    <property type="entry name" value="SENSOR PROTEIN QSEC"/>
    <property type="match status" value="1"/>
</dbReference>
<dbReference type="EC" id="2.7.13.3" evidence="3"/>
<dbReference type="Proteomes" id="UP000414233">
    <property type="component" value="Unassembled WGS sequence"/>
</dbReference>
<dbReference type="Gene3D" id="1.10.287.130">
    <property type="match status" value="1"/>
</dbReference>
<comment type="subcellular location">
    <subcellularLocation>
        <location evidence="2">Membrane</location>
    </subcellularLocation>
</comment>
<accession>A0A5E4TL98</accession>
<dbReference type="Pfam" id="PF00512">
    <property type="entry name" value="HisKA"/>
    <property type="match status" value="1"/>
</dbReference>
<keyword evidence="6 11" id="KW-0812">Transmembrane</keyword>
<dbReference type="OrthoDB" id="8554694at2"/>
<keyword evidence="5 14" id="KW-0808">Transferase</keyword>
<evidence type="ECO:0000256" key="7">
    <source>
        <dbReference type="ARBA" id="ARBA00022777"/>
    </source>
</evidence>
<dbReference type="InterPro" id="IPR003661">
    <property type="entry name" value="HisK_dim/P_dom"/>
</dbReference>
<dbReference type="GO" id="GO:0000155">
    <property type="term" value="F:phosphorelay sensor kinase activity"/>
    <property type="evidence" value="ECO:0007669"/>
    <property type="project" value="InterPro"/>
</dbReference>
<evidence type="ECO:0000256" key="2">
    <source>
        <dbReference type="ARBA" id="ARBA00004370"/>
    </source>
</evidence>
<evidence type="ECO:0000259" key="13">
    <source>
        <dbReference type="PROSITE" id="PS50885"/>
    </source>
</evidence>
<dbReference type="SMART" id="SM00387">
    <property type="entry name" value="HATPase_c"/>
    <property type="match status" value="1"/>
</dbReference>
<evidence type="ECO:0000256" key="10">
    <source>
        <dbReference type="ARBA" id="ARBA00023136"/>
    </source>
</evidence>
<protein>
    <recommendedName>
        <fullName evidence="3">histidine kinase</fullName>
        <ecNumber evidence="3">2.7.13.3</ecNumber>
    </recommendedName>
</protein>
<gene>
    <name evidence="14" type="primary">qseC_2</name>
    <name evidence="14" type="ORF">PTE30175_01431</name>
</gene>
<dbReference type="EMBL" id="CABPRZ010000005">
    <property type="protein sequence ID" value="VVD88647.1"/>
    <property type="molecule type" value="Genomic_DNA"/>
</dbReference>
<dbReference type="RefSeq" id="WP_150696621.1">
    <property type="nucleotide sequence ID" value="NZ_CABPRZ010000005.1"/>
</dbReference>
<evidence type="ECO:0000256" key="3">
    <source>
        <dbReference type="ARBA" id="ARBA00012438"/>
    </source>
</evidence>
<dbReference type="PROSITE" id="PS50885">
    <property type="entry name" value="HAMP"/>
    <property type="match status" value="1"/>
</dbReference>
<feature type="domain" description="HAMP" evidence="13">
    <location>
        <begin position="225"/>
        <end position="277"/>
    </location>
</feature>
<dbReference type="PROSITE" id="PS50109">
    <property type="entry name" value="HIS_KIN"/>
    <property type="match status" value="1"/>
</dbReference>
<dbReference type="InterPro" id="IPR003594">
    <property type="entry name" value="HATPase_dom"/>
</dbReference>
<feature type="transmembrane region" description="Helical" evidence="11">
    <location>
        <begin position="201"/>
        <end position="224"/>
    </location>
</feature>